<evidence type="ECO:0000256" key="1">
    <source>
        <dbReference type="SAM" id="MobiDB-lite"/>
    </source>
</evidence>
<gene>
    <name evidence="2" type="ORF">ABT57_14020</name>
</gene>
<accession>A0A0J1H8F6</accession>
<keyword evidence="3" id="KW-1185">Reference proteome</keyword>
<dbReference type="EMBL" id="LDOU01000015">
    <property type="protein sequence ID" value="KLV07964.1"/>
    <property type="molecule type" value="Genomic_DNA"/>
</dbReference>
<dbReference type="PATRIC" id="fig|320778.3.peg.3051"/>
<protein>
    <submittedName>
        <fullName evidence="2">Uncharacterized protein</fullName>
    </submittedName>
</protein>
<dbReference type="AlphaFoldDB" id="A0A0J1H8F6"/>
<feature type="region of interest" description="Disordered" evidence="1">
    <location>
        <begin position="202"/>
        <end position="244"/>
    </location>
</feature>
<dbReference type="Proteomes" id="UP000035909">
    <property type="component" value="Unassembled WGS sequence"/>
</dbReference>
<evidence type="ECO:0000313" key="2">
    <source>
        <dbReference type="EMBL" id="KLV07964.1"/>
    </source>
</evidence>
<organism evidence="2 3">
    <name type="scientific">Photobacterium ganghwense</name>
    <dbReference type="NCBI Taxonomy" id="320778"/>
    <lineage>
        <taxon>Bacteria</taxon>
        <taxon>Pseudomonadati</taxon>
        <taxon>Pseudomonadota</taxon>
        <taxon>Gammaproteobacteria</taxon>
        <taxon>Vibrionales</taxon>
        <taxon>Vibrionaceae</taxon>
        <taxon>Photobacterium</taxon>
    </lineage>
</organism>
<proteinExistence type="predicted"/>
<comment type="caution">
    <text evidence="2">The sequence shown here is derived from an EMBL/GenBank/DDBJ whole genome shotgun (WGS) entry which is preliminary data.</text>
</comment>
<evidence type="ECO:0000313" key="3">
    <source>
        <dbReference type="Proteomes" id="UP000035909"/>
    </source>
</evidence>
<name>A0A0J1H8F6_9GAMM</name>
<dbReference type="SUPFAM" id="SSF69255">
    <property type="entry name" value="gp5 N-terminal domain-like"/>
    <property type="match status" value="1"/>
</dbReference>
<sequence length="244" mass="26913">MDVDSLKRIILRLFPELTAKAHLPKWGKVVDLPELPEEGDKSDRFYPHYAADIQLLDEQGNTLKDTPPLQAVSLPVSGIGEFAGMLAPPAIGSIVEIGWMFGQADKPFIRTVLPLGWRLPAIKAGEYRYQQRKGVYKHVDQSGNFYDVTDKLAKLQCELREVKAKASQDYRSPKSWFGSDSENLLKLVSDLMQVVSDLSSACSSHTHKSPETGAPTSPPEQSADIKGPGTQASKLKARLDPITK</sequence>
<reference evidence="2 3" key="1">
    <citation type="submission" date="2015-05" db="EMBL/GenBank/DDBJ databases">
        <title>Photobacterium galathea sp. nov.</title>
        <authorList>
            <person name="Machado H."/>
            <person name="Gram L."/>
        </authorList>
    </citation>
    <scope>NUCLEOTIDE SEQUENCE [LARGE SCALE GENOMIC DNA]</scope>
    <source>
        <strain evidence="2 3">DSM 22954</strain>
    </source>
</reference>
<dbReference type="RefSeq" id="WP_047885857.1">
    <property type="nucleotide sequence ID" value="NZ_CP071326.1"/>
</dbReference>
<dbReference type="STRING" id="320778.ABT57_14020"/>
<dbReference type="OrthoDB" id="5812814at2"/>